<dbReference type="InterPro" id="IPR036770">
    <property type="entry name" value="Ankyrin_rpt-contain_sf"/>
</dbReference>
<dbReference type="PANTHER" id="PTHR12393:SF6">
    <property type="entry name" value="SPHINGOMYELIN PHOSPHODIESTERASE 2"/>
    <property type="match status" value="1"/>
</dbReference>
<proteinExistence type="predicted"/>
<feature type="region of interest" description="Disordered" evidence="1">
    <location>
        <begin position="1"/>
        <end position="28"/>
    </location>
</feature>
<dbReference type="EMBL" id="PGGS01001078">
    <property type="protein sequence ID" value="PNH00963.1"/>
    <property type="molecule type" value="Genomic_DNA"/>
</dbReference>
<dbReference type="GO" id="GO:0046513">
    <property type="term" value="P:ceramide biosynthetic process"/>
    <property type="evidence" value="ECO:0007669"/>
    <property type="project" value="TreeGrafter"/>
</dbReference>
<keyword evidence="3" id="KW-1185">Reference proteome</keyword>
<dbReference type="Gene3D" id="1.25.40.20">
    <property type="entry name" value="Ankyrin repeat-containing domain"/>
    <property type="match status" value="1"/>
</dbReference>
<reference evidence="2 3" key="1">
    <citation type="journal article" date="2017" name="Mol. Biol. Evol.">
        <title>The 4-celled Tetrabaena socialis nuclear genome reveals the essential components for genetic control of cell number at the origin of multicellularity in the volvocine lineage.</title>
        <authorList>
            <person name="Featherston J."/>
            <person name="Arakaki Y."/>
            <person name="Hanschen E.R."/>
            <person name="Ferris P.J."/>
            <person name="Michod R.E."/>
            <person name="Olson B.J.S.C."/>
            <person name="Nozaki H."/>
            <person name="Durand P.M."/>
        </authorList>
    </citation>
    <scope>NUCLEOTIDE SEQUENCE [LARGE SCALE GENOMIC DNA]</scope>
    <source>
        <strain evidence="2 3">NIES-571</strain>
    </source>
</reference>
<dbReference type="GO" id="GO:0004620">
    <property type="term" value="F:phospholipase activity"/>
    <property type="evidence" value="ECO:0007669"/>
    <property type="project" value="TreeGrafter"/>
</dbReference>
<accession>A0A2J7ZL26</accession>
<dbReference type="PANTHER" id="PTHR12393">
    <property type="entry name" value="SPHINGOMYELIN PHOSPHODIESTERASE RELATED"/>
    <property type="match status" value="1"/>
</dbReference>
<name>A0A2J7ZL26_9CHLO</name>
<dbReference type="SUPFAM" id="SSF140860">
    <property type="entry name" value="Pseudo ankyrin repeat-like"/>
    <property type="match status" value="2"/>
</dbReference>
<sequence length="515" mass="54263">MDGLQQLGEPRRMAPKDSGFTNVIPPHDDRSAPHTIVLSPNEVACILRLVNKATAAQFGGLQDRTVRLSSPVPHHAFVRRWGGVGAMRSLTRKQRSQLPCLTARSGSIANLEALLAGSDSFTRPLSTQVFQAAAGAGRLEVCRWLKQQGCPSDNFSMTAVAEGGHQAVCEWLNANECPWSGDAATAAACGGHAGLVGWLLAREIAEAFHWWGFCRGKRLRAVHSGVDGGHRHAQHGRIFKGVGSGIRCRQPPAGLALQAACAEAVQQPDGRARLEWLRQRGYPLSTAVAVQAAGSGAVGALELALDGGVTLAQGAMPSSGQRAALMAAAQGGHVAVLQALHARAYISSAGQQDMVAYEAAWNGHLSVVTWLAETLGAVAVLSARLFSYGAKSGSMELLAWLHENGCPWDHTVFVSAADAGCEEQLEWLAAHVWLPHGGRSRENGGPYAAAACNDDLATLRCLRRLGCPLGPGGEAFMRALEGQADSTKPALLWLLEQPNARQSAVGSLAIASALP</sequence>
<dbReference type="Proteomes" id="UP000236333">
    <property type="component" value="Unassembled WGS sequence"/>
</dbReference>
<organism evidence="2 3">
    <name type="scientific">Tetrabaena socialis</name>
    <dbReference type="NCBI Taxonomy" id="47790"/>
    <lineage>
        <taxon>Eukaryota</taxon>
        <taxon>Viridiplantae</taxon>
        <taxon>Chlorophyta</taxon>
        <taxon>core chlorophytes</taxon>
        <taxon>Chlorophyceae</taxon>
        <taxon>CS clade</taxon>
        <taxon>Chlamydomonadales</taxon>
        <taxon>Tetrabaenaceae</taxon>
        <taxon>Tetrabaena</taxon>
    </lineage>
</organism>
<dbReference type="OrthoDB" id="498371at2759"/>
<comment type="caution">
    <text evidence="2">The sequence shown here is derived from an EMBL/GenBank/DDBJ whole genome shotgun (WGS) entry which is preliminary data.</text>
</comment>
<evidence type="ECO:0000256" key="1">
    <source>
        <dbReference type="SAM" id="MobiDB-lite"/>
    </source>
</evidence>
<dbReference type="GO" id="GO:0071944">
    <property type="term" value="C:cell periphery"/>
    <property type="evidence" value="ECO:0007669"/>
    <property type="project" value="TreeGrafter"/>
</dbReference>
<gene>
    <name evidence="2" type="ORF">TSOC_013178</name>
</gene>
<dbReference type="GO" id="GO:0030149">
    <property type="term" value="P:sphingolipid catabolic process"/>
    <property type="evidence" value="ECO:0007669"/>
    <property type="project" value="TreeGrafter"/>
</dbReference>
<dbReference type="GO" id="GO:0005783">
    <property type="term" value="C:endoplasmic reticulum"/>
    <property type="evidence" value="ECO:0007669"/>
    <property type="project" value="TreeGrafter"/>
</dbReference>
<dbReference type="AlphaFoldDB" id="A0A2J7ZL26"/>
<evidence type="ECO:0000313" key="2">
    <source>
        <dbReference type="EMBL" id="PNH00963.1"/>
    </source>
</evidence>
<protein>
    <recommendedName>
        <fullName evidence="4">Ankyrin repeat domain-containing protein</fullName>
    </recommendedName>
</protein>
<evidence type="ECO:0000313" key="3">
    <source>
        <dbReference type="Proteomes" id="UP000236333"/>
    </source>
</evidence>
<evidence type="ECO:0008006" key="4">
    <source>
        <dbReference type="Google" id="ProtNLM"/>
    </source>
</evidence>
<dbReference type="GO" id="GO:0016020">
    <property type="term" value="C:membrane"/>
    <property type="evidence" value="ECO:0007669"/>
    <property type="project" value="TreeGrafter"/>
</dbReference>